<accession>A0A2M4DGQ8</accession>
<sequence>MPVEMFGMLALVFHASQARARSFTIYGSQGVVRNLQICVCVSGCVSIEQRWFALVWYVLDFPFCIFSKPNG</sequence>
<keyword evidence="1" id="KW-0732">Signal</keyword>
<proteinExistence type="predicted"/>
<dbReference type="EMBL" id="GGFL01012150">
    <property type="protein sequence ID" value="MBW76328.1"/>
    <property type="molecule type" value="Transcribed_RNA"/>
</dbReference>
<feature type="signal peptide" evidence="1">
    <location>
        <begin position="1"/>
        <end position="20"/>
    </location>
</feature>
<dbReference type="AlphaFoldDB" id="A0A2M4DGQ8"/>
<protein>
    <submittedName>
        <fullName evidence="2">Putative secreted protein</fullName>
    </submittedName>
</protein>
<name>A0A2M4DGQ8_ANODA</name>
<evidence type="ECO:0000313" key="2">
    <source>
        <dbReference type="EMBL" id="MBW76328.1"/>
    </source>
</evidence>
<organism evidence="2">
    <name type="scientific">Anopheles darlingi</name>
    <name type="common">Mosquito</name>
    <dbReference type="NCBI Taxonomy" id="43151"/>
    <lineage>
        <taxon>Eukaryota</taxon>
        <taxon>Metazoa</taxon>
        <taxon>Ecdysozoa</taxon>
        <taxon>Arthropoda</taxon>
        <taxon>Hexapoda</taxon>
        <taxon>Insecta</taxon>
        <taxon>Pterygota</taxon>
        <taxon>Neoptera</taxon>
        <taxon>Endopterygota</taxon>
        <taxon>Diptera</taxon>
        <taxon>Nematocera</taxon>
        <taxon>Culicoidea</taxon>
        <taxon>Culicidae</taxon>
        <taxon>Anophelinae</taxon>
        <taxon>Anopheles</taxon>
    </lineage>
</organism>
<feature type="chain" id="PRO_5014863209" evidence="1">
    <location>
        <begin position="21"/>
        <end position="71"/>
    </location>
</feature>
<evidence type="ECO:0000256" key="1">
    <source>
        <dbReference type="SAM" id="SignalP"/>
    </source>
</evidence>
<reference evidence="2" key="1">
    <citation type="submission" date="2018-01" db="EMBL/GenBank/DDBJ databases">
        <title>An insight into the sialome of Amazonian anophelines.</title>
        <authorList>
            <person name="Ribeiro J.M."/>
            <person name="Scarpassa V."/>
            <person name="Calvo E."/>
        </authorList>
    </citation>
    <scope>NUCLEOTIDE SEQUENCE</scope>
</reference>